<evidence type="ECO:0000256" key="7">
    <source>
        <dbReference type="ARBA" id="ARBA00023136"/>
    </source>
</evidence>
<dbReference type="RefSeq" id="WP_123689507.1">
    <property type="nucleotide sequence ID" value="NZ_RJKX01000013.1"/>
</dbReference>
<evidence type="ECO:0000256" key="8">
    <source>
        <dbReference type="SAM" id="Phobius"/>
    </source>
</evidence>
<feature type="transmembrane region" description="Helical" evidence="8">
    <location>
        <begin position="84"/>
        <end position="104"/>
    </location>
</feature>
<evidence type="ECO:0000256" key="6">
    <source>
        <dbReference type="ARBA" id="ARBA00022989"/>
    </source>
</evidence>
<sequence length="324" mass="32089">MKGTPTLALATLLAVAASASLAIGYVPLPLSDLVAGLFGHGQAAPLVQEIRLPRAVLGLAVGASLGLAGAALQGLLRNPLAEPGVVGISASAGLGAVIALYFGLAAAWPPALPLLGMAGAGVAAILVLALAGRAAGVLALVLAGVAVSSFAVALTALALNLAPNPYALSEMLFWLLGSVRDRSNADVLHALPFMAIGAAMLLASGRGLDALTLGEETAASLGVRVGRLRWLVVSGTALAVGAAVSVAGSIGFVGLVVPHLLRPLCGHRPARLLLPSALGGALLVTVADILVRLVPTATELHLGVVTSLAGAPFFLVLLLSLGRQ</sequence>
<feature type="transmembrane region" description="Helical" evidence="8">
    <location>
        <begin position="137"/>
        <end position="159"/>
    </location>
</feature>
<gene>
    <name evidence="9" type="ORF">EDC65_1999</name>
</gene>
<dbReference type="Proteomes" id="UP000278222">
    <property type="component" value="Unassembled WGS sequence"/>
</dbReference>
<evidence type="ECO:0000256" key="2">
    <source>
        <dbReference type="ARBA" id="ARBA00007935"/>
    </source>
</evidence>
<keyword evidence="10" id="KW-1185">Reference proteome</keyword>
<comment type="subcellular location">
    <subcellularLocation>
        <location evidence="1">Cell membrane</location>
        <topology evidence="1">Multi-pass membrane protein</topology>
    </subcellularLocation>
</comment>
<keyword evidence="4" id="KW-1003">Cell membrane</keyword>
<dbReference type="GO" id="GO:0005886">
    <property type="term" value="C:plasma membrane"/>
    <property type="evidence" value="ECO:0007669"/>
    <property type="project" value="UniProtKB-SubCell"/>
</dbReference>
<dbReference type="EMBL" id="RJKX01000013">
    <property type="protein sequence ID" value="ROQ00203.1"/>
    <property type="molecule type" value="Genomic_DNA"/>
</dbReference>
<dbReference type="SUPFAM" id="SSF81345">
    <property type="entry name" value="ABC transporter involved in vitamin B12 uptake, BtuC"/>
    <property type="match status" value="1"/>
</dbReference>
<dbReference type="CDD" id="cd06550">
    <property type="entry name" value="TM_ABC_iron-siderophores_like"/>
    <property type="match status" value="1"/>
</dbReference>
<dbReference type="PANTHER" id="PTHR30472:SF25">
    <property type="entry name" value="ABC TRANSPORTER PERMEASE PROTEIN MJ0876-RELATED"/>
    <property type="match status" value="1"/>
</dbReference>
<proteinExistence type="inferred from homology"/>
<reference evidence="9 10" key="1">
    <citation type="submission" date="2018-11" db="EMBL/GenBank/DDBJ databases">
        <title>Genomic Encyclopedia of Type Strains, Phase IV (KMG-IV): sequencing the most valuable type-strain genomes for metagenomic binning, comparative biology and taxonomic classification.</title>
        <authorList>
            <person name="Goeker M."/>
        </authorList>
    </citation>
    <scope>NUCLEOTIDE SEQUENCE [LARGE SCALE GENOMIC DNA]</scope>
    <source>
        <strain evidence="9 10">DSM 5900</strain>
    </source>
</reference>
<feature type="transmembrane region" description="Helical" evidence="8">
    <location>
        <begin position="55"/>
        <end position="72"/>
    </location>
</feature>
<feature type="transmembrane region" description="Helical" evidence="8">
    <location>
        <begin position="110"/>
        <end position="130"/>
    </location>
</feature>
<dbReference type="Gene3D" id="1.10.3470.10">
    <property type="entry name" value="ABC transporter involved in vitamin B12 uptake, BtuC"/>
    <property type="match status" value="1"/>
</dbReference>
<dbReference type="InterPro" id="IPR037294">
    <property type="entry name" value="ABC_BtuC-like"/>
</dbReference>
<keyword evidence="5 8" id="KW-0812">Transmembrane</keyword>
<evidence type="ECO:0000256" key="5">
    <source>
        <dbReference type="ARBA" id="ARBA00022692"/>
    </source>
</evidence>
<keyword evidence="7 8" id="KW-0472">Membrane</keyword>
<evidence type="ECO:0000256" key="4">
    <source>
        <dbReference type="ARBA" id="ARBA00022475"/>
    </source>
</evidence>
<dbReference type="PANTHER" id="PTHR30472">
    <property type="entry name" value="FERRIC ENTEROBACTIN TRANSPORT SYSTEM PERMEASE PROTEIN"/>
    <property type="match status" value="1"/>
</dbReference>
<feature type="transmembrane region" description="Helical" evidence="8">
    <location>
        <begin position="273"/>
        <end position="294"/>
    </location>
</feature>
<comment type="caution">
    <text evidence="9">The sequence shown here is derived from an EMBL/GenBank/DDBJ whole genome shotgun (WGS) entry which is preliminary data.</text>
</comment>
<keyword evidence="6 8" id="KW-1133">Transmembrane helix</keyword>
<dbReference type="AlphaFoldDB" id="A0A3N1M940"/>
<dbReference type="InterPro" id="IPR000522">
    <property type="entry name" value="ABC_transptr_permease_BtuC"/>
</dbReference>
<protein>
    <submittedName>
        <fullName evidence="9">Iron complex transport system permease protein</fullName>
    </submittedName>
</protein>
<dbReference type="GO" id="GO:0033214">
    <property type="term" value="P:siderophore-iron import into cell"/>
    <property type="evidence" value="ECO:0007669"/>
    <property type="project" value="TreeGrafter"/>
</dbReference>
<evidence type="ECO:0000313" key="10">
    <source>
        <dbReference type="Proteomes" id="UP000278222"/>
    </source>
</evidence>
<dbReference type="OrthoDB" id="9811975at2"/>
<feature type="transmembrane region" description="Helical" evidence="8">
    <location>
        <begin position="228"/>
        <end position="261"/>
    </location>
</feature>
<evidence type="ECO:0000313" key="9">
    <source>
        <dbReference type="EMBL" id="ROQ00203.1"/>
    </source>
</evidence>
<dbReference type="Pfam" id="PF01032">
    <property type="entry name" value="FecCD"/>
    <property type="match status" value="1"/>
</dbReference>
<evidence type="ECO:0000256" key="3">
    <source>
        <dbReference type="ARBA" id="ARBA00022448"/>
    </source>
</evidence>
<organism evidence="9 10">
    <name type="scientific">Stella humosa</name>
    <dbReference type="NCBI Taxonomy" id="94"/>
    <lineage>
        <taxon>Bacteria</taxon>
        <taxon>Pseudomonadati</taxon>
        <taxon>Pseudomonadota</taxon>
        <taxon>Alphaproteobacteria</taxon>
        <taxon>Rhodospirillales</taxon>
        <taxon>Stellaceae</taxon>
        <taxon>Stella</taxon>
    </lineage>
</organism>
<accession>A0A3N1M940</accession>
<name>A0A3N1M940_9PROT</name>
<keyword evidence="3" id="KW-0813">Transport</keyword>
<comment type="similarity">
    <text evidence="2">Belongs to the binding-protein-dependent transport system permease family. FecCD subfamily.</text>
</comment>
<dbReference type="GO" id="GO:0022857">
    <property type="term" value="F:transmembrane transporter activity"/>
    <property type="evidence" value="ECO:0007669"/>
    <property type="project" value="InterPro"/>
</dbReference>
<evidence type="ECO:0000256" key="1">
    <source>
        <dbReference type="ARBA" id="ARBA00004651"/>
    </source>
</evidence>
<feature type="transmembrane region" description="Helical" evidence="8">
    <location>
        <begin position="300"/>
        <end position="321"/>
    </location>
</feature>